<keyword evidence="2" id="KW-0732">Signal</keyword>
<dbReference type="AlphaFoldDB" id="A0A7W6K5C0"/>
<proteinExistence type="predicted"/>
<dbReference type="EMBL" id="JACIDU010000020">
    <property type="protein sequence ID" value="MBB4105400.1"/>
    <property type="molecule type" value="Genomic_DNA"/>
</dbReference>
<dbReference type="RefSeq" id="WP_183794847.1">
    <property type="nucleotide sequence ID" value="NZ_JACIDU010000020.1"/>
</dbReference>
<sequence length="131" mass="14143">MALSRRIRAYMRVLCALALFAVGFAHQPPVIRQVAFTSAELALYTLPDGTLPDFCLTGKDGEGNHHGVFGPDCEACRISTTIALPCPSDMGGDVVRREFARLRPPEDVPPARYILPPNAKPRAPPALSSMA</sequence>
<evidence type="ECO:0000313" key="3">
    <source>
        <dbReference type="EMBL" id="MBB4105400.1"/>
    </source>
</evidence>
<gene>
    <name evidence="3" type="ORF">GGQ66_003987</name>
</gene>
<reference evidence="3 4" key="1">
    <citation type="submission" date="2020-08" db="EMBL/GenBank/DDBJ databases">
        <title>Genomic Encyclopedia of Type Strains, Phase IV (KMG-IV): sequencing the most valuable type-strain genomes for metagenomic binning, comparative biology and taxonomic classification.</title>
        <authorList>
            <person name="Goeker M."/>
        </authorList>
    </citation>
    <scope>NUCLEOTIDE SEQUENCE [LARGE SCALE GENOMIC DNA]</scope>
    <source>
        <strain evidence="3 4">DSM 26385</strain>
    </source>
</reference>
<organism evidence="3 4">
    <name type="scientific">Allorhizobium borbori</name>
    <dbReference type="NCBI Taxonomy" id="485907"/>
    <lineage>
        <taxon>Bacteria</taxon>
        <taxon>Pseudomonadati</taxon>
        <taxon>Pseudomonadota</taxon>
        <taxon>Alphaproteobacteria</taxon>
        <taxon>Hyphomicrobiales</taxon>
        <taxon>Rhizobiaceae</taxon>
        <taxon>Rhizobium/Agrobacterium group</taxon>
        <taxon>Allorhizobium</taxon>
    </lineage>
</organism>
<dbReference type="Proteomes" id="UP000584824">
    <property type="component" value="Unassembled WGS sequence"/>
</dbReference>
<accession>A0A7W6K5C0</accession>
<evidence type="ECO:0000256" key="2">
    <source>
        <dbReference type="SAM" id="SignalP"/>
    </source>
</evidence>
<comment type="caution">
    <text evidence="3">The sequence shown here is derived from an EMBL/GenBank/DDBJ whole genome shotgun (WGS) entry which is preliminary data.</text>
</comment>
<feature type="region of interest" description="Disordered" evidence="1">
    <location>
        <begin position="110"/>
        <end position="131"/>
    </location>
</feature>
<name>A0A7W6K5C0_9HYPH</name>
<protein>
    <submittedName>
        <fullName evidence="3">Uncharacterized protein</fullName>
    </submittedName>
</protein>
<feature type="chain" id="PRO_5031435701" evidence="2">
    <location>
        <begin position="28"/>
        <end position="131"/>
    </location>
</feature>
<keyword evidence="4" id="KW-1185">Reference proteome</keyword>
<evidence type="ECO:0000256" key="1">
    <source>
        <dbReference type="SAM" id="MobiDB-lite"/>
    </source>
</evidence>
<evidence type="ECO:0000313" key="4">
    <source>
        <dbReference type="Proteomes" id="UP000584824"/>
    </source>
</evidence>
<feature type="signal peptide" evidence="2">
    <location>
        <begin position="1"/>
        <end position="27"/>
    </location>
</feature>